<accession>A0A138ATZ9</accession>
<organism evidence="2 3">
    <name type="scientific">Tsukamurella pseudospumae</name>
    <dbReference type="NCBI Taxonomy" id="239498"/>
    <lineage>
        <taxon>Bacteria</taxon>
        <taxon>Bacillati</taxon>
        <taxon>Actinomycetota</taxon>
        <taxon>Actinomycetes</taxon>
        <taxon>Mycobacteriales</taxon>
        <taxon>Tsukamurellaceae</taxon>
        <taxon>Tsukamurella</taxon>
    </lineage>
</organism>
<dbReference type="AlphaFoldDB" id="A0A138ATZ9"/>
<evidence type="ECO:0000256" key="1">
    <source>
        <dbReference type="SAM" id="MobiDB-lite"/>
    </source>
</evidence>
<proteinExistence type="predicted"/>
<dbReference type="Proteomes" id="UP000070258">
    <property type="component" value="Unassembled WGS sequence"/>
</dbReference>
<evidence type="ECO:0000313" key="3">
    <source>
        <dbReference type="Proteomes" id="UP000070258"/>
    </source>
</evidence>
<name>A0A138ATZ9_9ACTN</name>
<feature type="region of interest" description="Disordered" evidence="1">
    <location>
        <begin position="24"/>
        <end position="52"/>
    </location>
</feature>
<sequence length="157" mass="16515">MRTKPFGTAVVGTGLALALTACGPSDGGPSSSTPTPTFSTIPASPSIPAPAPLRADGTDRLSVADMVHEMHERGALPWSARDAISMGELIIRDYRTRDEQCEQTGDYLRYCAARDAQRSGLPSRCIVEAERQDTAPDVGACGIALLYVQHMPAGGGK</sequence>
<dbReference type="PROSITE" id="PS51257">
    <property type="entry name" value="PROKAR_LIPOPROTEIN"/>
    <property type="match status" value="1"/>
</dbReference>
<feature type="compositionally biased region" description="Low complexity" evidence="1">
    <location>
        <begin position="24"/>
        <end position="44"/>
    </location>
</feature>
<reference evidence="3" key="1">
    <citation type="submission" date="2016-02" db="EMBL/GenBank/DDBJ databases">
        <authorList>
            <person name="Wen L."/>
            <person name="He K."/>
            <person name="Yang H."/>
        </authorList>
    </citation>
    <scope>NUCLEOTIDE SEQUENCE [LARGE SCALE GENOMIC DNA]</scope>
    <source>
        <strain evidence="3">JCM 15929</strain>
    </source>
</reference>
<protein>
    <submittedName>
        <fullName evidence="2">Uncharacterized protein</fullName>
    </submittedName>
</protein>
<dbReference type="STRING" id="239498.AXK60_22720"/>
<evidence type="ECO:0000313" key="2">
    <source>
        <dbReference type="EMBL" id="KXP13920.1"/>
    </source>
</evidence>
<gene>
    <name evidence="2" type="ORF">AXK60_22720</name>
</gene>
<dbReference type="RefSeq" id="WP_068570356.1">
    <property type="nucleotide sequence ID" value="NZ_LSRF01000009.1"/>
</dbReference>
<comment type="caution">
    <text evidence="2">The sequence shown here is derived from an EMBL/GenBank/DDBJ whole genome shotgun (WGS) entry which is preliminary data.</text>
</comment>
<dbReference type="EMBL" id="LSRF01000009">
    <property type="protein sequence ID" value="KXP13920.1"/>
    <property type="molecule type" value="Genomic_DNA"/>
</dbReference>